<sequence length="489" mass="53123">MKLNTITTLLLVSFATSAVGAELTTFQSGDYIEASKMNENFQYLIDKMEDAGSKSGAITYDVDCSTEPTQLTTFMEHSHTADFIIVQITGDCEWTGGEANRGQMMFTKHPDVISASITNAYNSPIHIDRPNIGFTYLDVPYGFHYDGGGSGWVEGVTFNADSWISVDGNATLAINSLESGTNLDISNSSRVWLSQDTDFNELIIANNSVFNTNSRVTANYIGVKNNSYLTAPEITAYNEIVVRRGSIISSDVITTPILALRENGIALADISITASTNLYMDMGAGIKTEAVSVGTDGFRLAQGAKVRVTSIDSDGPIEAVGNSNIDVQSITAPKFDLHGGSTLYAEELTVDSEIYLEQNSSAEVDNITATNLTLRTGSSIDAEVLTISGNIYAEGRSTLSADDVYTNTMGLYSSDMNVWNHFDITNVAEFAWSLGAYSTLRTPTAVDSTSYDVLSFFCNSRDDYPMEFMYFESNGQYRDFSEGTCNPTP</sequence>
<accession>A0AAN0XXG9</accession>
<protein>
    <submittedName>
        <fullName evidence="2">Uncharacterized protein</fullName>
    </submittedName>
</protein>
<evidence type="ECO:0000313" key="3">
    <source>
        <dbReference type="Proteomes" id="UP000092018"/>
    </source>
</evidence>
<feature type="signal peptide" evidence="1">
    <location>
        <begin position="1"/>
        <end position="20"/>
    </location>
</feature>
<organism evidence="2 3">
    <name type="scientific">Vibrio breoganii</name>
    <dbReference type="NCBI Taxonomy" id="553239"/>
    <lineage>
        <taxon>Bacteria</taxon>
        <taxon>Pseudomonadati</taxon>
        <taxon>Pseudomonadota</taxon>
        <taxon>Gammaproteobacteria</taxon>
        <taxon>Vibrionales</taxon>
        <taxon>Vibrionaceae</taxon>
        <taxon>Vibrio</taxon>
    </lineage>
</organism>
<proteinExistence type="predicted"/>
<dbReference type="AlphaFoldDB" id="A0AAN0XXG9"/>
<keyword evidence="1" id="KW-0732">Signal</keyword>
<evidence type="ECO:0000256" key="1">
    <source>
        <dbReference type="SAM" id="SignalP"/>
    </source>
</evidence>
<gene>
    <name evidence="2" type="ORF">A6E01_14460</name>
</gene>
<dbReference type="KEGG" id="vbr:A6E01_14460"/>
<dbReference type="RefSeq" id="WP_017029896.1">
    <property type="nucleotide sequence ID" value="NZ_CP016178.1"/>
</dbReference>
<reference evidence="2 3" key="1">
    <citation type="submission" date="2016-06" db="EMBL/GenBank/DDBJ databases">
        <title>Adaptive Radiation by Waves of Gene Transfer Leads to Fine-Scale Resource Partitioning in Marine Microbes.</title>
        <authorList>
            <person name="Hehemann J.-H."/>
            <person name="Arevalo P."/>
            <person name="Datta M.S."/>
            <person name="Yu X."/>
            <person name="Corzett C."/>
            <person name="Henschel A."/>
            <person name="Preheim S.P."/>
            <person name="Timberlake S."/>
            <person name="Alm E.J."/>
            <person name="Polz M.F."/>
        </authorList>
    </citation>
    <scope>NUCLEOTIDE SEQUENCE [LARGE SCALE GENOMIC DNA]</scope>
    <source>
        <strain evidence="2 3">FF50</strain>
    </source>
</reference>
<evidence type="ECO:0000313" key="2">
    <source>
        <dbReference type="EMBL" id="ANO34405.1"/>
    </source>
</evidence>
<dbReference type="Proteomes" id="UP000092018">
    <property type="component" value="Chromosome 2"/>
</dbReference>
<dbReference type="EMBL" id="CP016178">
    <property type="protein sequence ID" value="ANO34405.1"/>
    <property type="molecule type" value="Genomic_DNA"/>
</dbReference>
<feature type="chain" id="PRO_5042822856" evidence="1">
    <location>
        <begin position="21"/>
        <end position="489"/>
    </location>
</feature>
<name>A0AAN0XXG9_9VIBR</name>